<feature type="region of interest" description="Disordered" evidence="1">
    <location>
        <begin position="303"/>
        <end position="341"/>
    </location>
</feature>
<dbReference type="STRING" id="312017.I7M3G0"/>
<feature type="region of interest" description="Disordered" evidence="1">
    <location>
        <begin position="1"/>
        <end position="42"/>
    </location>
</feature>
<feature type="region of interest" description="Disordered" evidence="1">
    <location>
        <begin position="160"/>
        <end position="180"/>
    </location>
</feature>
<dbReference type="RefSeq" id="XP_001023325.1">
    <property type="nucleotide sequence ID" value="XM_001023325.3"/>
</dbReference>
<evidence type="ECO:0000313" key="3">
    <source>
        <dbReference type="Proteomes" id="UP000009168"/>
    </source>
</evidence>
<proteinExistence type="predicted"/>
<dbReference type="EMBL" id="GG662504">
    <property type="protein sequence ID" value="EAS03080.1"/>
    <property type="molecule type" value="Genomic_DNA"/>
</dbReference>
<sequence length="458" mass="55322">MSHNNKIGEQLNQQQYQIYDNQQVPQYYHQPHPNQPQQVPYQYPPHPYKYSQNYHQPLPQQQYYNQRDYYNAYKYRQDHHHFYQHQNPPYNYLPPNPLPPPPTHQYHNPTIPQYTYYRRDQQIEDYPQQPQFLPYQGVFRAPQQKPLKSKVEDIKIKQEKDAAVQPKVEADDKNQTNNNFQSTQQSEKNILNQNINIKNEQDENNLAQNMDKENKQIESQQNIISSNALVYEDSNPQQKQQCTIYMNDQKDQIQIKVEQQSQKESFQVQVFQEKKEYIDENSSQKEDLDCEKDSNEYLEYEIDDQINSQDNKSQLDQSKESDKQADKEDKENVKQKRKRKDFKPYKNQKLKTLNEVDQRRHLILAQETKNVSKNICLRLSKFATAEKVKFNSISKLREYLLKHKDKCDIQNMIDYLQYEFLIDIAHQTRNKMKIIYAKYRLKFINGLKDLDNFKQLKF</sequence>
<feature type="compositionally biased region" description="Polar residues" evidence="1">
    <location>
        <begin position="305"/>
        <end position="316"/>
    </location>
</feature>
<reference evidence="3" key="1">
    <citation type="journal article" date="2006" name="PLoS Biol.">
        <title>Macronuclear genome sequence of the ciliate Tetrahymena thermophila, a model eukaryote.</title>
        <authorList>
            <person name="Eisen J.A."/>
            <person name="Coyne R.S."/>
            <person name="Wu M."/>
            <person name="Wu D."/>
            <person name="Thiagarajan M."/>
            <person name="Wortman J.R."/>
            <person name="Badger J.H."/>
            <person name="Ren Q."/>
            <person name="Amedeo P."/>
            <person name="Jones K.M."/>
            <person name="Tallon L.J."/>
            <person name="Delcher A.L."/>
            <person name="Salzberg S.L."/>
            <person name="Silva J.C."/>
            <person name="Haas B.J."/>
            <person name="Majoros W.H."/>
            <person name="Farzad M."/>
            <person name="Carlton J.M."/>
            <person name="Smith R.K. Jr."/>
            <person name="Garg J."/>
            <person name="Pearlman R.E."/>
            <person name="Karrer K.M."/>
            <person name="Sun L."/>
            <person name="Manning G."/>
            <person name="Elde N.C."/>
            <person name="Turkewitz A.P."/>
            <person name="Asai D.J."/>
            <person name="Wilkes D.E."/>
            <person name="Wang Y."/>
            <person name="Cai H."/>
            <person name="Collins K."/>
            <person name="Stewart B.A."/>
            <person name="Lee S.R."/>
            <person name="Wilamowska K."/>
            <person name="Weinberg Z."/>
            <person name="Ruzzo W.L."/>
            <person name="Wloga D."/>
            <person name="Gaertig J."/>
            <person name="Frankel J."/>
            <person name="Tsao C.-C."/>
            <person name="Gorovsky M.A."/>
            <person name="Keeling P.J."/>
            <person name="Waller R.F."/>
            <person name="Patron N.J."/>
            <person name="Cherry J.M."/>
            <person name="Stover N.A."/>
            <person name="Krieger C.J."/>
            <person name="del Toro C."/>
            <person name="Ryder H.F."/>
            <person name="Williamson S.C."/>
            <person name="Barbeau R.A."/>
            <person name="Hamilton E.P."/>
            <person name="Orias E."/>
        </authorList>
    </citation>
    <scope>NUCLEOTIDE SEQUENCE [LARGE SCALE GENOMIC DNA]</scope>
    <source>
        <strain evidence="3">SB210</strain>
    </source>
</reference>
<keyword evidence="3" id="KW-1185">Reference proteome</keyword>
<dbReference type="InParanoid" id="I7M3G0"/>
<dbReference type="KEGG" id="tet:TTHERM_00444620"/>
<dbReference type="HOGENOM" id="CLU_597863_0_0_1"/>
<accession>I7M3G0</accession>
<evidence type="ECO:0000313" key="2">
    <source>
        <dbReference type="EMBL" id="EAS03080.1"/>
    </source>
</evidence>
<organism evidence="2 3">
    <name type="scientific">Tetrahymena thermophila (strain SB210)</name>
    <dbReference type="NCBI Taxonomy" id="312017"/>
    <lineage>
        <taxon>Eukaryota</taxon>
        <taxon>Sar</taxon>
        <taxon>Alveolata</taxon>
        <taxon>Ciliophora</taxon>
        <taxon>Intramacronucleata</taxon>
        <taxon>Oligohymenophorea</taxon>
        <taxon>Hymenostomatida</taxon>
        <taxon>Tetrahymenina</taxon>
        <taxon>Tetrahymenidae</taxon>
        <taxon>Tetrahymena</taxon>
    </lineage>
</organism>
<feature type="compositionally biased region" description="Low complexity" evidence="1">
    <location>
        <begin position="10"/>
        <end position="41"/>
    </location>
</feature>
<feature type="compositionally biased region" description="Basic and acidic residues" evidence="1">
    <location>
        <begin position="160"/>
        <end position="174"/>
    </location>
</feature>
<evidence type="ECO:0000256" key="1">
    <source>
        <dbReference type="SAM" id="MobiDB-lite"/>
    </source>
</evidence>
<gene>
    <name evidence="2" type="ORF">TTHERM_00444620</name>
</gene>
<dbReference type="AlphaFoldDB" id="I7M3G0"/>
<feature type="compositionally biased region" description="Basic and acidic residues" evidence="1">
    <location>
        <begin position="317"/>
        <end position="334"/>
    </location>
</feature>
<dbReference type="GeneID" id="7823354"/>
<name>I7M3G0_TETTS</name>
<dbReference type="Proteomes" id="UP000009168">
    <property type="component" value="Unassembled WGS sequence"/>
</dbReference>
<protein>
    <submittedName>
        <fullName evidence="2">Uncharacterized protein</fullName>
    </submittedName>
</protein>